<proteinExistence type="predicted"/>
<evidence type="ECO:0000313" key="3">
    <source>
        <dbReference type="Proteomes" id="UP000051952"/>
    </source>
</evidence>
<protein>
    <submittedName>
        <fullName evidence="2">Uncharacterized protein</fullName>
    </submittedName>
</protein>
<feature type="region of interest" description="Disordered" evidence="1">
    <location>
        <begin position="1391"/>
        <end position="1420"/>
    </location>
</feature>
<accession>A0A0S4JGJ9</accession>
<reference evidence="3" key="1">
    <citation type="submission" date="2015-09" db="EMBL/GenBank/DDBJ databases">
        <authorList>
            <consortium name="Pathogen Informatics"/>
        </authorList>
    </citation>
    <scope>NUCLEOTIDE SEQUENCE [LARGE SCALE GENOMIC DNA]</scope>
    <source>
        <strain evidence="3">Lake Konstanz</strain>
    </source>
</reference>
<evidence type="ECO:0000256" key="1">
    <source>
        <dbReference type="SAM" id="MobiDB-lite"/>
    </source>
</evidence>
<feature type="compositionally biased region" description="Polar residues" evidence="1">
    <location>
        <begin position="966"/>
        <end position="976"/>
    </location>
</feature>
<feature type="compositionally biased region" description="Basic residues" evidence="1">
    <location>
        <begin position="1393"/>
        <end position="1402"/>
    </location>
</feature>
<name>A0A0S4JGJ9_BODSA</name>
<organism evidence="2 3">
    <name type="scientific">Bodo saltans</name>
    <name type="common">Flagellated protozoan</name>
    <dbReference type="NCBI Taxonomy" id="75058"/>
    <lineage>
        <taxon>Eukaryota</taxon>
        <taxon>Discoba</taxon>
        <taxon>Euglenozoa</taxon>
        <taxon>Kinetoplastea</taxon>
        <taxon>Metakinetoplastina</taxon>
        <taxon>Eubodonida</taxon>
        <taxon>Bodonidae</taxon>
        <taxon>Bodo</taxon>
    </lineage>
</organism>
<feature type="region of interest" description="Disordered" evidence="1">
    <location>
        <begin position="1229"/>
        <end position="1254"/>
    </location>
</feature>
<dbReference type="VEuPathDB" id="TriTrypDB:BSAL_10510"/>
<feature type="compositionally biased region" description="Polar residues" evidence="1">
    <location>
        <begin position="1233"/>
        <end position="1254"/>
    </location>
</feature>
<feature type="region of interest" description="Disordered" evidence="1">
    <location>
        <begin position="949"/>
        <end position="976"/>
    </location>
</feature>
<sequence>MKASQVILQSATKSLLSMIIVSPAATNNSSSVVRSAEDNHSDGYYCSTRENQRLSIVDAMMLGHNATKASRRQANVGNECLSTHHLPSNLSSLALIATSLNDQSAKATSATPRHPLSILAEHYSKYGCSSTVADRLTDATMIPLLFRGALSFLDECKQQEKNRSDDASNNNVRYQRRYPLTELMSILDALYKALSLDDKSNSCMSTLSSQQQQQRYVWTRTELGQLVEMVGLFKLASTLTLLRYCDPEGSSSKRESMMMIGVVTSRLQWLRNWCQYLVNELVSLPARDHDARAGDDHLHNGKELLKHYEELLAQVSKSSTNTPSQVSCGSPATSAWVAISEAMMTACANGRVAIAPQPTPLSSSASRIGARGDVATTRNLLRAPVIPVMALTKLLSSFGVTGSTATPTSHNHSISSNKNGNDGPCSSSTLSTFSPAYVWRAMTPRSSRNSRSSTSDNSMAIAAEQRCAVVAQLLVFLHQRQWFRVAASPGIGAASSYGNTPLHPLLTPEDVCVSVGALHWALHSRPPPSSDSGGSWWPLAGRNADTTNELHDTLLYCVLEACRAVFVTSPPTHSQNHHHRSSYQSNLPALVAGHLLALEHTLILAEECAASVVLLSTAFRKKETFQEDLASPLRRVLSLFEDVFRWASYQRSNFNAGIAALTNCEIAASRVPHAVAASNGPLLATGGLVDGLRRNPRTELMRHLEFDYASSSSPSTKVSQLLQLLSVDDTLGLLHDVETATSHNIQNRMRRLVPSPTESTKGGDKEIGCWEVFWESLLRDVILKKWSSDIARRQPSTFSGRSHSQRVQQRQQFVDSVSRVIHKAVELSHRCSPNILDKYRVPVKELLVEIENSSFTQRSSGGDVAVGPAMNKHHGISQRSSTTSISLLLEDDWRKALQAVHYLPTQRDQRKAALHVLRLTVSLGGDEAITALVSATVPQHPAQQEVMATSLQTERDEQQSRPAGDSSLSQGDSTEVGMSTINLPQLVTYAAEYCRAQNTPEAMARLGSIVERIAGASLASPQFWSVGLLCCNLAYRSAGNAHMIKYGTKALQTYMKSLEDVDRERVLLARVFAAVSYAGKRRGQWESVISAFYSQFNNHDTDVSNDVTTKGFTTSPPFSSPAAFAKEILSRAIVSQHEAPPRHISGISTWTGAYHLLTAVMYSAQQLTHDDEGAACPKKERLVGEEERNNNTTPEQLPLLQRMVDWTVQALPAVLFSIAVEGHDKHTRDHRSFNSMVGETAPPSSLSTPTKTHDTQQLSLTTRGEHKYQKNLSETVSLLLSSRKQRRELTQSHGIAVMSAFAAQSSHRDDEQGYDLHWSYHHPTMSSLVPHTTTATTTLFRNTNVGQRRANVVSPREVQALSFLAECRIHGAWEAAMGALLTRLQSKHDYNHHLHNNNHRRLSSSSSSPPPSPMPTASTSSQPITLAWSMVHVPLAICNDANQWNTAIAAYFSIKRRMKNVNILQQSTFEGLLACRATGRWRDAIRMVSAIAPTTTPTTEHPELPRGSAQGKQQQVIRVTPRNASLLLDTLITFGATAVSAVVAQHLKHIREPHVVDEIMTTLVANRQWNDAVNYFYETVQHGVRVRDRAITHALTACNAVTSSPSPREWSVTSSSSFSRRTDTSHHRIVYNNTQQRHPSSFDVIEDPRATTTTTTSSASERQRASVVASIAGALEDLCVMTGAVLQHVLLVVHKQQQYPAPPSAFRHVDEISGLSTVEDFSGGCARSTTHAQNVGQLATSYLDKL</sequence>
<keyword evidence="3" id="KW-1185">Reference proteome</keyword>
<feature type="region of interest" description="Disordered" evidence="1">
    <location>
        <begin position="405"/>
        <end position="427"/>
    </location>
</feature>
<dbReference type="Proteomes" id="UP000051952">
    <property type="component" value="Unassembled WGS sequence"/>
</dbReference>
<evidence type="ECO:0000313" key="2">
    <source>
        <dbReference type="EMBL" id="CUG87531.1"/>
    </source>
</evidence>
<gene>
    <name evidence="2" type="ORF">BSAL_10510</name>
</gene>
<dbReference type="EMBL" id="CYKH01001538">
    <property type="protein sequence ID" value="CUG87531.1"/>
    <property type="molecule type" value="Genomic_DNA"/>
</dbReference>